<dbReference type="SUPFAM" id="SSF53335">
    <property type="entry name" value="S-adenosyl-L-methionine-dependent methyltransferases"/>
    <property type="match status" value="1"/>
</dbReference>
<reference evidence="3" key="1">
    <citation type="submission" date="2016-11" db="UniProtKB">
        <authorList>
            <consortium name="WormBaseParasite"/>
        </authorList>
    </citation>
    <scope>IDENTIFICATION</scope>
</reference>
<feature type="transmembrane region" description="Helical" evidence="1">
    <location>
        <begin position="176"/>
        <end position="201"/>
    </location>
</feature>
<keyword evidence="1" id="KW-1133">Transmembrane helix</keyword>
<name>A0A1I7XQS8_HETBA</name>
<proteinExistence type="predicted"/>
<dbReference type="Gene3D" id="3.40.50.150">
    <property type="entry name" value="Vaccinia Virus protein VP39"/>
    <property type="match status" value="1"/>
</dbReference>
<dbReference type="AlphaFoldDB" id="A0A1I7XQS8"/>
<evidence type="ECO:0000313" key="3">
    <source>
        <dbReference type="WBParaSite" id="Hba_19840"/>
    </source>
</evidence>
<evidence type="ECO:0000256" key="1">
    <source>
        <dbReference type="SAM" id="Phobius"/>
    </source>
</evidence>
<accession>A0A1I7XQS8</accession>
<protein>
    <submittedName>
        <fullName evidence="3">Type II protein arginine methyltransferase</fullName>
    </submittedName>
</protein>
<dbReference type="InterPro" id="IPR029063">
    <property type="entry name" value="SAM-dependent_MTases_sf"/>
</dbReference>
<organism evidence="2 3">
    <name type="scientific">Heterorhabditis bacteriophora</name>
    <name type="common">Entomopathogenic nematode worm</name>
    <dbReference type="NCBI Taxonomy" id="37862"/>
    <lineage>
        <taxon>Eukaryota</taxon>
        <taxon>Metazoa</taxon>
        <taxon>Ecdysozoa</taxon>
        <taxon>Nematoda</taxon>
        <taxon>Chromadorea</taxon>
        <taxon>Rhabditida</taxon>
        <taxon>Rhabditina</taxon>
        <taxon>Rhabditomorpha</taxon>
        <taxon>Strongyloidea</taxon>
        <taxon>Heterorhabditidae</taxon>
        <taxon>Heterorhabditis</taxon>
    </lineage>
</organism>
<dbReference type="Gene3D" id="2.70.160.11">
    <property type="entry name" value="Hnrnp arginine n-methyltransferase1"/>
    <property type="match status" value="2"/>
</dbReference>
<dbReference type="WBParaSite" id="Hba_19840">
    <property type="protein sequence ID" value="Hba_19840"/>
    <property type="gene ID" value="Hba_19840"/>
</dbReference>
<keyword evidence="2" id="KW-1185">Reference proteome</keyword>
<keyword evidence="1" id="KW-0812">Transmembrane</keyword>
<dbReference type="Proteomes" id="UP000095283">
    <property type="component" value="Unplaced"/>
</dbReference>
<evidence type="ECO:0000313" key="2">
    <source>
        <dbReference type="Proteomes" id="UP000095283"/>
    </source>
</evidence>
<sequence>MVDCARNIVLNSGWNDKITVFDTELIGEGALRTFKEALINLAKPGCRVVPSLGRVWVMPVRSKFLANFNRVPRLLNKECGDAHLQYYTKLMSCLEELNPLGCCPGTSAVFDVQLSQVRQEQFTPLSKPTLAFSFDFELADSLIYNESFDRELECIESGPVDAIMMWLVIHIRSSNVYIFCCFLGGIWIWIEQVLIGLIWHLHGQTSSLRPIDRPYCNCGLHTILARQSIFRLNNLMDDKRLAEELKKPDVILSEPFYLSAMNSWENLRFWYDVSALVKKFMGSIEIWPKDGVLYGISEQFTDLHKIASPVGTVSGFDLSYFDELSQKARQATDALVDEQPLWEYEGILTGKKFEVMKFNMEKEPEDIENRITIPLKQYTNGIPLWMEWQIGDYVITTGLLEPLSGEHNLGWEI</sequence>
<keyword evidence="1" id="KW-0472">Membrane</keyword>